<name>A0AAN6S2I7_9PEZI</name>
<keyword evidence="3" id="KW-1185">Reference proteome</keyword>
<feature type="compositionally biased region" description="Basic residues" evidence="1">
    <location>
        <begin position="405"/>
        <end position="415"/>
    </location>
</feature>
<dbReference type="AlphaFoldDB" id="A0AAN6S2I7"/>
<feature type="compositionally biased region" description="Basic and acidic residues" evidence="1">
    <location>
        <begin position="38"/>
        <end position="63"/>
    </location>
</feature>
<dbReference type="Gene3D" id="1.10.30.10">
    <property type="entry name" value="High mobility group box domain"/>
    <property type="match status" value="1"/>
</dbReference>
<feature type="region of interest" description="Disordered" evidence="1">
    <location>
        <begin position="395"/>
        <end position="429"/>
    </location>
</feature>
<feature type="compositionally biased region" description="Polar residues" evidence="1">
    <location>
        <begin position="1"/>
        <end position="10"/>
    </location>
</feature>
<dbReference type="EMBL" id="MU853853">
    <property type="protein sequence ID" value="KAK3937476.1"/>
    <property type="molecule type" value="Genomic_DNA"/>
</dbReference>
<dbReference type="Proteomes" id="UP001303473">
    <property type="component" value="Unassembled WGS sequence"/>
</dbReference>
<feature type="region of interest" description="Disordered" evidence="1">
    <location>
        <begin position="1"/>
        <end position="63"/>
    </location>
</feature>
<feature type="region of interest" description="Disordered" evidence="1">
    <location>
        <begin position="254"/>
        <end position="307"/>
    </location>
</feature>
<gene>
    <name evidence="2" type="ORF">QBC46DRAFT_392600</name>
</gene>
<evidence type="ECO:0000313" key="3">
    <source>
        <dbReference type="Proteomes" id="UP001303473"/>
    </source>
</evidence>
<comment type="caution">
    <text evidence="2">The sequence shown here is derived from an EMBL/GenBank/DDBJ whole genome shotgun (WGS) entry which is preliminary data.</text>
</comment>
<evidence type="ECO:0000256" key="1">
    <source>
        <dbReference type="SAM" id="MobiDB-lite"/>
    </source>
</evidence>
<dbReference type="InterPro" id="IPR036910">
    <property type="entry name" value="HMG_box_dom_sf"/>
</dbReference>
<proteinExistence type="predicted"/>
<feature type="region of interest" description="Disordered" evidence="1">
    <location>
        <begin position="214"/>
        <end position="237"/>
    </location>
</feature>
<feature type="compositionally biased region" description="Basic and acidic residues" evidence="1">
    <location>
        <begin position="395"/>
        <end position="404"/>
    </location>
</feature>
<reference evidence="3" key="1">
    <citation type="journal article" date="2023" name="Mol. Phylogenet. Evol.">
        <title>Genome-scale phylogeny and comparative genomics of the fungal order Sordariales.</title>
        <authorList>
            <person name="Hensen N."/>
            <person name="Bonometti L."/>
            <person name="Westerberg I."/>
            <person name="Brannstrom I.O."/>
            <person name="Guillou S."/>
            <person name="Cros-Aarteil S."/>
            <person name="Calhoun S."/>
            <person name="Haridas S."/>
            <person name="Kuo A."/>
            <person name="Mondo S."/>
            <person name="Pangilinan J."/>
            <person name="Riley R."/>
            <person name="LaButti K."/>
            <person name="Andreopoulos B."/>
            <person name="Lipzen A."/>
            <person name="Chen C."/>
            <person name="Yan M."/>
            <person name="Daum C."/>
            <person name="Ng V."/>
            <person name="Clum A."/>
            <person name="Steindorff A."/>
            <person name="Ohm R.A."/>
            <person name="Martin F."/>
            <person name="Silar P."/>
            <person name="Natvig D.O."/>
            <person name="Lalanne C."/>
            <person name="Gautier V."/>
            <person name="Ament-Velasquez S.L."/>
            <person name="Kruys A."/>
            <person name="Hutchinson M.I."/>
            <person name="Powell A.J."/>
            <person name="Barry K."/>
            <person name="Miller A.N."/>
            <person name="Grigoriev I.V."/>
            <person name="Debuchy R."/>
            <person name="Gladieux P."/>
            <person name="Hiltunen Thoren M."/>
            <person name="Johannesson H."/>
        </authorList>
    </citation>
    <scope>NUCLEOTIDE SEQUENCE [LARGE SCALE GENOMIC DNA]</scope>
    <source>
        <strain evidence="3">CBS 340.73</strain>
    </source>
</reference>
<dbReference type="SUPFAM" id="SSF47095">
    <property type="entry name" value="HMG-box"/>
    <property type="match status" value="2"/>
</dbReference>
<organism evidence="2 3">
    <name type="scientific">Diplogelasinospora grovesii</name>
    <dbReference type="NCBI Taxonomy" id="303347"/>
    <lineage>
        <taxon>Eukaryota</taxon>
        <taxon>Fungi</taxon>
        <taxon>Dikarya</taxon>
        <taxon>Ascomycota</taxon>
        <taxon>Pezizomycotina</taxon>
        <taxon>Sordariomycetes</taxon>
        <taxon>Sordariomycetidae</taxon>
        <taxon>Sordariales</taxon>
        <taxon>Diplogelasinosporaceae</taxon>
        <taxon>Diplogelasinospora</taxon>
    </lineage>
</organism>
<dbReference type="CDD" id="cd00084">
    <property type="entry name" value="HMG-box_SF"/>
    <property type="match status" value="1"/>
</dbReference>
<accession>A0AAN6S2I7</accession>
<protein>
    <submittedName>
        <fullName evidence="2">Uncharacterized protein</fullName>
    </submittedName>
</protein>
<feature type="compositionally biased region" description="Basic and acidic residues" evidence="1">
    <location>
        <begin position="416"/>
        <end position="425"/>
    </location>
</feature>
<sequence length="521" mass="58939">MTDAGQSSSVADHLHAISEEWPDNDVDANSTEGARAAQRAEDALYDEFERQATERERQFRGPDKAYEISKELYEKAEKANGQLTEEERALLLSRGDVVGKALAHPDELTVDERYKVLQWSPPDELHAAIRKATGGALSTPEELYAMAHNGNFAHLSPEAKRILASKFWIDATTETHWPRLYWSDTPGNWQAAGLLYERAGMDVAYFSFASLSASSAPDPAPNQGPEDASGDPASSLSGTQLSMQAIMSMMPPPSLLFPGRISRSDPPPPRRQEDSDDEDGPPKKRTRASRDPAGNPAWPPSYPPELAEPSRLFWQDVVKAEFPDKQFEDVKPEVTQRWQALSEAEQAAYAARSEKLRGQAWDQVEEIDAQLGRGETARGKKRVDLPGFDEFMARQEQELEDRAARSRRGGRPRGPPRRETRHRDGQMAWPMHVNAGRFKPLGLFWDDQKAQHPGQELGDVWKVDDVPDEVRRRFEALGEEDRAAYEARSEKLRQEVWDEWEEYERRQARGEAVNRPQRQHP</sequence>
<evidence type="ECO:0000313" key="2">
    <source>
        <dbReference type="EMBL" id="KAK3937476.1"/>
    </source>
</evidence>